<feature type="coiled-coil region" evidence="1">
    <location>
        <begin position="1"/>
        <end position="42"/>
    </location>
</feature>
<protein>
    <submittedName>
        <fullName evidence="2">Uncharacterized protein</fullName>
    </submittedName>
</protein>
<organism evidence="2 3">
    <name type="scientific">Coprococcus intestinihominis</name>
    <dbReference type="NCBI Taxonomy" id="3133154"/>
    <lineage>
        <taxon>Bacteria</taxon>
        <taxon>Bacillati</taxon>
        <taxon>Bacillota</taxon>
        <taxon>Clostridia</taxon>
        <taxon>Lachnospirales</taxon>
        <taxon>Lachnospiraceae</taxon>
        <taxon>Coprococcus</taxon>
    </lineage>
</organism>
<evidence type="ECO:0000313" key="2">
    <source>
        <dbReference type="EMBL" id="MEQ2365302.1"/>
    </source>
</evidence>
<reference evidence="2 3" key="1">
    <citation type="submission" date="2024-03" db="EMBL/GenBank/DDBJ databases">
        <title>Human intestinal bacterial collection.</title>
        <authorList>
            <person name="Pauvert C."/>
            <person name="Hitch T.C.A."/>
            <person name="Clavel T."/>
        </authorList>
    </citation>
    <scope>NUCLEOTIDE SEQUENCE [LARGE SCALE GENOMIC DNA]</scope>
    <source>
        <strain evidence="2 3">CLA-AA-H190</strain>
    </source>
</reference>
<dbReference type="EMBL" id="JBBMEK010000104">
    <property type="protein sequence ID" value="MEQ2365302.1"/>
    <property type="molecule type" value="Genomic_DNA"/>
</dbReference>
<sequence>MSEIKIQIDQLQAQHDRLQKERDQLLEQMNHLEEQREHLQMQTDQAFRSADEIEKICDEIWHHANTIHLYSSLSEEESKSITTKEKQKVIIRTTEEILNIIYKYKGDV</sequence>
<dbReference type="RefSeq" id="WP_235904592.1">
    <property type="nucleotide sequence ID" value="NZ_JBBMEK010000104.1"/>
</dbReference>
<accession>A0ABV1B555</accession>
<comment type="caution">
    <text evidence="2">The sequence shown here is derived from an EMBL/GenBank/DDBJ whole genome shotgun (WGS) entry which is preliminary data.</text>
</comment>
<gene>
    <name evidence="2" type="ORF">WMO25_09365</name>
</gene>
<name>A0ABV1B555_9FIRM</name>
<evidence type="ECO:0000256" key="1">
    <source>
        <dbReference type="SAM" id="Coils"/>
    </source>
</evidence>
<proteinExistence type="predicted"/>
<keyword evidence="1" id="KW-0175">Coiled coil</keyword>
<keyword evidence="3" id="KW-1185">Reference proteome</keyword>
<dbReference type="Proteomes" id="UP001469749">
    <property type="component" value="Unassembled WGS sequence"/>
</dbReference>
<evidence type="ECO:0000313" key="3">
    <source>
        <dbReference type="Proteomes" id="UP001469749"/>
    </source>
</evidence>